<keyword evidence="3" id="KW-1185">Reference proteome</keyword>
<dbReference type="EMBL" id="FM864216">
    <property type="protein sequence ID" value="CAT04762.1"/>
    <property type="molecule type" value="Genomic_DNA"/>
</dbReference>
<protein>
    <submittedName>
        <fullName evidence="2">HYPOTHETICAL MTA/SAH nucleosidase</fullName>
    </submittedName>
</protein>
<dbReference type="GO" id="GO:0019284">
    <property type="term" value="P:L-methionine salvage from S-adenosylmethionine"/>
    <property type="evidence" value="ECO:0007669"/>
    <property type="project" value="TreeGrafter"/>
</dbReference>
<dbReference type="NCBIfam" id="NF005522">
    <property type="entry name" value="PRK07164.1"/>
    <property type="match status" value="1"/>
</dbReference>
<dbReference type="GO" id="GO:0005829">
    <property type="term" value="C:cytosol"/>
    <property type="evidence" value="ECO:0007669"/>
    <property type="project" value="TreeGrafter"/>
</dbReference>
<dbReference type="eggNOG" id="COG0775">
    <property type="taxonomic scope" value="Bacteria"/>
</dbReference>
<dbReference type="PANTHER" id="PTHR46832">
    <property type="entry name" value="5'-METHYLTHIOADENOSINE/S-ADENOSYLHOMOCYSTEINE NUCLEOSIDASE"/>
    <property type="match status" value="1"/>
</dbReference>
<dbReference type="Gene3D" id="3.40.50.1580">
    <property type="entry name" value="Nucleoside phosphorylase domain"/>
    <property type="match status" value="1"/>
</dbReference>
<dbReference type="Pfam" id="PF01048">
    <property type="entry name" value="PNP_UDP_1"/>
    <property type="match status" value="1"/>
</dbReference>
<gene>
    <name evidence="2" type="ordered locus">MCJ_000870</name>
</gene>
<name>C5J5N9_MESCH</name>
<dbReference type="AlphaFoldDB" id="C5J5N9"/>
<evidence type="ECO:0000313" key="3">
    <source>
        <dbReference type="Proteomes" id="UP000001491"/>
    </source>
</evidence>
<dbReference type="GO" id="GO:0008782">
    <property type="term" value="F:adenosylhomocysteine nucleosidase activity"/>
    <property type="evidence" value="ECO:0007669"/>
    <property type="project" value="TreeGrafter"/>
</dbReference>
<dbReference type="Proteomes" id="UP000001491">
    <property type="component" value="Chromosome"/>
</dbReference>
<sequence length="215" mass="24271">MKNKNIAIIYADNLEKVNLDFLEIQKSVQKQTPFGKIECLELPNFNIFYANSGIGLNNAAALTQHLIDKYQVEIIYNYGAVGSVNNIEIGTIIYPKKFFLLDAITPWYQAGVTPGELPYLKNNILNKGNNDIILGSSNSFIDNIEKLKIFPQVKFVEMEAFAIAFICQKNQVKFACIKYVSDIIGNNSDFEIVNNAIKNGAKKALEKIFKYLKNQ</sequence>
<feature type="domain" description="Nucleoside phosphorylase" evidence="1">
    <location>
        <begin position="26"/>
        <end position="208"/>
    </location>
</feature>
<evidence type="ECO:0000313" key="2">
    <source>
        <dbReference type="EMBL" id="CAT04762.1"/>
    </source>
</evidence>
<organism evidence="2 3">
    <name type="scientific">Mesomycoplasma conjunctivae (strain ATCC 25834 / NCTC 10147 / HRC/581)</name>
    <name type="common">Mycoplasma conjunctivae</name>
    <dbReference type="NCBI Taxonomy" id="572263"/>
    <lineage>
        <taxon>Bacteria</taxon>
        <taxon>Bacillati</taxon>
        <taxon>Mycoplasmatota</taxon>
        <taxon>Mycoplasmoidales</taxon>
        <taxon>Metamycoplasmataceae</taxon>
        <taxon>Mesomycoplasma</taxon>
    </lineage>
</organism>
<dbReference type="GO" id="GO:0008930">
    <property type="term" value="F:methylthioadenosine nucleosidase activity"/>
    <property type="evidence" value="ECO:0007669"/>
    <property type="project" value="TreeGrafter"/>
</dbReference>
<dbReference type="InterPro" id="IPR035994">
    <property type="entry name" value="Nucleoside_phosphorylase_sf"/>
</dbReference>
<dbReference type="PANTHER" id="PTHR46832:SF1">
    <property type="entry name" value="5'-METHYLTHIOADENOSINE_S-ADENOSYLHOMOCYSTEINE NUCLEOSIDASE"/>
    <property type="match status" value="1"/>
</dbReference>
<dbReference type="SUPFAM" id="SSF53167">
    <property type="entry name" value="Purine and uridine phosphorylases"/>
    <property type="match status" value="1"/>
</dbReference>
<dbReference type="KEGG" id="mco:MCJ_000870"/>
<accession>C5J5N9</accession>
<evidence type="ECO:0000259" key="1">
    <source>
        <dbReference type="Pfam" id="PF01048"/>
    </source>
</evidence>
<dbReference type="InterPro" id="IPR000845">
    <property type="entry name" value="Nucleoside_phosphorylase_d"/>
</dbReference>
<proteinExistence type="predicted"/>
<dbReference type="GO" id="GO:0009116">
    <property type="term" value="P:nucleoside metabolic process"/>
    <property type="evidence" value="ECO:0007669"/>
    <property type="project" value="InterPro"/>
</dbReference>
<dbReference type="HOGENOM" id="CLU_031248_2_2_14"/>
<reference evidence="3" key="1">
    <citation type="journal article" date="2009" name="BMC Bioinformatics">
        <title>The Mycoplasma conjunctivae genome sequencing, annotation and analysis.</title>
        <authorList>
            <person name="Calderon-Copete S.P."/>
            <person name="Wigger G."/>
            <person name="Wunderlin C."/>
            <person name="Schmidheini T."/>
            <person name="Frey J."/>
            <person name="Quail M.A."/>
            <person name="Falquet L."/>
        </authorList>
    </citation>
    <scope>NUCLEOTIDE SEQUENCE [LARGE SCALE GENOMIC DNA]</scope>
    <source>
        <strain evidence="3">ATCC 25834 / NCTC 10147 / HRC/581</strain>
    </source>
</reference>